<proteinExistence type="predicted"/>
<dbReference type="InterPro" id="IPR006775">
    <property type="entry name" value="GH116_catalytic"/>
</dbReference>
<dbReference type="eggNOG" id="KOG2119">
    <property type="taxonomic scope" value="Eukaryota"/>
</dbReference>
<dbReference type="STRING" id="45351.A7T9L2"/>
<dbReference type="AlphaFoldDB" id="A7T9L2"/>
<evidence type="ECO:0000259" key="2">
    <source>
        <dbReference type="Pfam" id="PF04685"/>
    </source>
</evidence>
<name>A7T9L2_NEMVE</name>
<dbReference type="PhylomeDB" id="A7T9L2"/>
<dbReference type="InParanoid" id="A7T9L2"/>
<feature type="region of interest" description="Disordered" evidence="1">
    <location>
        <begin position="151"/>
        <end position="173"/>
    </location>
</feature>
<dbReference type="EMBL" id="DS473465">
    <property type="protein sequence ID" value="EDO27312.1"/>
    <property type="molecule type" value="Genomic_DNA"/>
</dbReference>
<protein>
    <recommendedName>
        <fullName evidence="2">Glycosyl-hydrolase family 116 catalytic region domain-containing protein</fullName>
    </recommendedName>
</protein>
<dbReference type="Pfam" id="PF04685">
    <property type="entry name" value="DUF608"/>
    <property type="match status" value="1"/>
</dbReference>
<evidence type="ECO:0000256" key="1">
    <source>
        <dbReference type="SAM" id="MobiDB-lite"/>
    </source>
</evidence>
<feature type="non-terminal residue" evidence="3">
    <location>
        <position position="1"/>
    </location>
</feature>
<dbReference type="Proteomes" id="UP000001593">
    <property type="component" value="Unassembled WGS sequence"/>
</dbReference>
<gene>
    <name evidence="3" type="ORF">NEMVEDRAFT_v1g224207</name>
</gene>
<keyword evidence="4" id="KW-1185">Reference proteome</keyword>
<dbReference type="InterPro" id="IPR052566">
    <property type="entry name" value="Non-lysos_glucosylceramidase"/>
</dbReference>
<feature type="compositionally biased region" description="Polar residues" evidence="1">
    <location>
        <begin position="158"/>
        <end position="167"/>
    </location>
</feature>
<dbReference type="GO" id="GO:0004553">
    <property type="term" value="F:hydrolase activity, hydrolyzing O-glycosyl compounds"/>
    <property type="evidence" value="ECO:0007669"/>
    <property type="project" value="InterPro"/>
</dbReference>
<feature type="domain" description="Glycosyl-hydrolase family 116 catalytic region" evidence="2">
    <location>
        <begin position="50"/>
        <end position="142"/>
    </location>
</feature>
<reference evidence="3 4" key="1">
    <citation type="journal article" date="2007" name="Science">
        <title>Sea anemone genome reveals ancestral eumetazoan gene repertoire and genomic organization.</title>
        <authorList>
            <person name="Putnam N.H."/>
            <person name="Srivastava M."/>
            <person name="Hellsten U."/>
            <person name="Dirks B."/>
            <person name="Chapman J."/>
            <person name="Salamov A."/>
            <person name="Terry A."/>
            <person name="Shapiro H."/>
            <person name="Lindquist E."/>
            <person name="Kapitonov V.V."/>
            <person name="Jurka J."/>
            <person name="Genikhovich G."/>
            <person name="Grigoriev I.V."/>
            <person name="Lucas S.M."/>
            <person name="Steele R.E."/>
            <person name="Finnerty J.R."/>
            <person name="Technau U."/>
            <person name="Martindale M.Q."/>
            <person name="Rokhsar D.S."/>
        </authorList>
    </citation>
    <scope>NUCLEOTIDE SEQUENCE [LARGE SCALE GENOMIC DNA]</scope>
    <source>
        <strain evidence="4">CH2 X CH6</strain>
    </source>
</reference>
<sequence length="173" mass="19585">EAPWDHVNAYHIHDTSKWKDLNLKFVLQVYRDYVFTNDVYYLQDMWPITKEGTMGAVNGIRPDGQLDTSSLQAEEVWTGVTYAVAASMIQEGLVDEGFKTASGIYNTCFERLGMNFQTPEAIVANGNYRSLAYMRPLSIWAMQWALEKRKNKRESSTKDPGTSQMNGGITGLL</sequence>
<dbReference type="PANTHER" id="PTHR12654">
    <property type="entry name" value="BILE ACID BETA-GLUCOSIDASE-RELATED"/>
    <property type="match status" value="1"/>
</dbReference>
<dbReference type="HOGENOM" id="CLU_1551503_0_0_1"/>
<organism evidence="3 4">
    <name type="scientific">Nematostella vectensis</name>
    <name type="common">Starlet sea anemone</name>
    <dbReference type="NCBI Taxonomy" id="45351"/>
    <lineage>
        <taxon>Eukaryota</taxon>
        <taxon>Metazoa</taxon>
        <taxon>Cnidaria</taxon>
        <taxon>Anthozoa</taxon>
        <taxon>Hexacorallia</taxon>
        <taxon>Actiniaria</taxon>
        <taxon>Edwardsiidae</taxon>
        <taxon>Nematostella</taxon>
    </lineage>
</organism>
<accession>A7T9L2</accession>
<evidence type="ECO:0000313" key="4">
    <source>
        <dbReference type="Proteomes" id="UP000001593"/>
    </source>
</evidence>
<evidence type="ECO:0000313" key="3">
    <source>
        <dbReference type="EMBL" id="EDO27312.1"/>
    </source>
</evidence>
<dbReference type="PANTHER" id="PTHR12654:SF0">
    <property type="entry name" value="NON-LYSOSOMAL GLUCOSYLCERAMIDASE"/>
    <property type="match status" value="1"/>
</dbReference>